<evidence type="ECO:0000256" key="2">
    <source>
        <dbReference type="SAM" id="Phobius"/>
    </source>
</evidence>
<feature type="region of interest" description="Disordered" evidence="1">
    <location>
        <begin position="1"/>
        <end position="24"/>
    </location>
</feature>
<evidence type="ECO:0000313" key="4">
    <source>
        <dbReference type="Proteomes" id="UP001140949"/>
    </source>
</evidence>
<name>A0AAX6DXD2_IRIPA</name>
<reference evidence="3" key="2">
    <citation type="submission" date="2023-04" db="EMBL/GenBank/DDBJ databases">
        <authorList>
            <person name="Bruccoleri R.E."/>
            <person name="Oakeley E.J."/>
            <person name="Faust A.-M."/>
            <person name="Dessus-Babus S."/>
            <person name="Altorfer M."/>
            <person name="Burckhardt D."/>
            <person name="Oertli M."/>
            <person name="Naumann U."/>
            <person name="Petersen F."/>
            <person name="Wong J."/>
        </authorList>
    </citation>
    <scope>NUCLEOTIDE SEQUENCE</scope>
    <source>
        <strain evidence="3">GSM-AAB239-AS_SAM_17_03QT</strain>
        <tissue evidence="3">Leaf</tissue>
    </source>
</reference>
<organism evidence="3 4">
    <name type="scientific">Iris pallida</name>
    <name type="common">Sweet iris</name>
    <dbReference type="NCBI Taxonomy" id="29817"/>
    <lineage>
        <taxon>Eukaryota</taxon>
        <taxon>Viridiplantae</taxon>
        <taxon>Streptophyta</taxon>
        <taxon>Embryophyta</taxon>
        <taxon>Tracheophyta</taxon>
        <taxon>Spermatophyta</taxon>
        <taxon>Magnoliopsida</taxon>
        <taxon>Liliopsida</taxon>
        <taxon>Asparagales</taxon>
        <taxon>Iridaceae</taxon>
        <taxon>Iridoideae</taxon>
        <taxon>Irideae</taxon>
        <taxon>Iris</taxon>
    </lineage>
</organism>
<feature type="compositionally biased region" description="Basic residues" evidence="1">
    <location>
        <begin position="1"/>
        <end position="10"/>
    </location>
</feature>
<sequence>MLRSGRRRLPRLLPRGERCRHRGPVAGGAEAVRAGARGAVLVAGMRHVPRGGGDRDEAGEGGRGAGRARRGARVPRRVLGPRRVEGPLRVQHVDGAAEGVRRVAEARHALHASGGCAREDRARGERGGEDRRRGQGRAEVPLAYHEGNIQQAITLHPPSLLLRRPPQQGRQQRGGCDGGTVRERTRHRLHQGREQGQGALQRLRRPPSRESGVRQGRRPEEEPHGHRHLRALGRVQRGQVRPPPLRPERIVSYVWDAAVPDTGHCLIGCSVKGLIGVGLLGLDYVESCMLICLVFVLFLLCHVFSLYFASLDAILGFS</sequence>
<feature type="compositionally biased region" description="Low complexity" evidence="1">
    <location>
        <begin position="159"/>
        <end position="174"/>
    </location>
</feature>
<dbReference type="EMBL" id="JANAVB010041219">
    <property type="protein sequence ID" value="KAJ6796458.1"/>
    <property type="molecule type" value="Genomic_DNA"/>
</dbReference>
<feature type="compositionally biased region" description="Basic and acidic residues" evidence="1">
    <location>
        <begin position="207"/>
        <end position="224"/>
    </location>
</feature>
<reference evidence="3" key="1">
    <citation type="journal article" date="2023" name="GigaByte">
        <title>Genome assembly of the bearded iris, Iris pallida Lam.</title>
        <authorList>
            <person name="Bruccoleri R.E."/>
            <person name="Oakeley E.J."/>
            <person name="Faust A.M.E."/>
            <person name="Altorfer M."/>
            <person name="Dessus-Babus S."/>
            <person name="Burckhardt D."/>
            <person name="Oertli M."/>
            <person name="Naumann U."/>
            <person name="Petersen F."/>
            <person name="Wong J."/>
        </authorList>
    </citation>
    <scope>NUCLEOTIDE SEQUENCE</scope>
    <source>
        <strain evidence="3">GSM-AAB239-AS_SAM_17_03QT</strain>
    </source>
</reference>
<protein>
    <submittedName>
        <fullName evidence="3">Uncharacterized protein</fullName>
    </submittedName>
</protein>
<dbReference type="AlphaFoldDB" id="A0AAX6DXD2"/>
<dbReference type="Proteomes" id="UP001140949">
    <property type="component" value="Unassembled WGS sequence"/>
</dbReference>
<evidence type="ECO:0000313" key="3">
    <source>
        <dbReference type="EMBL" id="KAJ6796458.1"/>
    </source>
</evidence>
<feature type="region of interest" description="Disordered" evidence="1">
    <location>
        <begin position="47"/>
        <end position="73"/>
    </location>
</feature>
<comment type="caution">
    <text evidence="3">The sequence shown here is derived from an EMBL/GenBank/DDBJ whole genome shotgun (WGS) entry which is preliminary data.</text>
</comment>
<feature type="transmembrane region" description="Helical" evidence="2">
    <location>
        <begin position="288"/>
        <end position="309"/>
    </location>
</feature>
<gene>
    <name evidence="3" type="ORF">M6B38_218615</name>
</gene>
<keyword evidence="2" id="KW-0472">Membrane</keyword>
<proteinExistence type="predicted"/>
<feature type="region of interest" description="Disordered" evidence="1">
    <location>
        <begin position="159"/>
        <end position="227"/>
    </location>
</feature>
<accession>A0AAX6DXD2</accession>
<keyword evidence="4" id="KW-1185">Reference proteome</keyword>
<evidence type="ECO:0000256" key="1">
    <source>
        <dbReference type="SAM" id="MobiDB-lite"/>
    </source>
</evidence>
<keyword evidence="2" id="KW-0812">Transmembrane</keyword>
<feature type="region of interest" description="Disordered" evidence="1">
    <location>
        <begin position="110"/>
        <end position="144"/>
    </location>
</feature>
<keyword evidence="2" id="KW-1133">Transmembrane helix</keyword>
<feature type="compositionally biased region" description="Basic and acidic residues" evidence="1">
    <location>
        <begin position="117"/>
        <end position="133"/>
    </location>
</feature>